<feature type="compositionally biased region" description="Basic and acidic residues" evidence="10">
    <location>
        <begin position="1444"/>
        <end position="1454"/>
    </location>
</feature>
<dbReference type="CDD" id="cd03250">
    <property type="entry name" value="ABCC_MRP_domain1"/>
    <property type="match status" value="1"/>
</dbReference>
<dbReference type="PROSITE" id="PS00211">
    <property type="entry name" value="ABC_TRANSPORTER_1"/>
    <property type="match status" value="2"/>
</dbReference>
<dbReference type="STRING" id="105231.A0A1Y1I0J0"/>
<keyword evidence="4 11" id="KW-0812">Transmembrane</keyword>
<evidence type="ECO:0000259" key="12">
    <source>
        <dbReference type="PROSITE" id="PS50893"/>
    </source>
</evidence>
<dbReference type="FunFam" id="1.20.1560.10:FF:000006">
    <property type="entry name" value="ATP-binding cassette, sub-family C (CFTR/MRP), member 9"/>
    <property type="match status" value="1"/>
</dbReference>
<dbReference type="CDD" id="cd03244">
    <property type="entry name" value="ABCC_MRP_domain2"/>
    <property type="match status" value="1"/>
</dbReference>
<dbReference type="InterPro" id="IPR027417">
    <property type="entry name" value="P-loop_NTPase"/>
</dbReference>
<comment type="subcellular location">
    <subcellularLocation>
        <location evidence="1">Vacuole membrane</location>
        <topology evidence="1">Multi-pass membrane protein</topology>
    </subcellularLocation>
</comment>
<dbReference type="InterPro" id="IPR011527">
    <property type="entry name" value="ABC1_TM_dom"/>
</dbReference>
<evidence type="ECO:0000259" key="13">
    <source>
        <dbReference type="PROSITE" id="PS50929"/>
    </source>
</evidence>
<evidence type="ECO:0000256" key="6">
    <source>
        <dbReference type="ARBA" id="ARBA00022741"/>
    </source>
</evidence>
<dbReference type="InterPro" id="IPR044726">
    <property type="entry name" value="ABCC_6TM_D2"/>
</dbReference>
<dbReference type="PROSITE" id="PS50929">
    <property type="entry name" value="ABC_TM1F"/>
    <property type="match status" value="2"/>
</dbReference>
<evidence type="ECO:0000256" key="11">
    <source>
        <dbReference type="SAM" id="Phobius"/>
    </source>
</evidence>
<feature type="region of interest" description="Disordered" evidence="10">
    <location>
        <begin position="470"/>
        <end position="494"/>
    </location>
</feature>
<evidence type="ECO:0000256" key="3">
    <source>
        <dbReference type="ARBA" id="ARBA00022448"/>
    </source>
</evidence>
<dbReference type="PROSITE" id="PS50893">
    <property type="entry name" value="ABC_TRANSPORTER_2"/>
    <property type="match status" value="2"/>
</dbReference>
<dbReference type="GO" id="GO:0005524">
    <property type="term" value="F:ATP binding"/>
    <property type="evidence" value="ECO:0007669"/>
    <property type="project" value="UniProtKB-KW"/>
</dbReference>
<dbReference type="OrthoDB" id="6500128at2759"/>
<feature type="compositionally biased region" description="Polar residues" evidence="10">
    <location>
        <begin position="1"/>
        <end position="15"/>
    </location>
</feature>
<dbReference type="Proteomes" id="UP000054558">
    <property type="component" value="Unassembled WGS sequence"/>
</dbReference>
<feature type="transmembrane region" description="Helical" evidence="11">
    <location>
        <begin position="904"/>
        <end position="924"/>
    </location>
</feature>
<dbReference type="Gene3D" id="1.20.1560.10">
    <property type="entry name" value="ABC transporter type 1, transmembrane domain"/>
    <property type="match status" value="2"/>
</dbReference>
<dbReference type="GO" id="GO:0055085">
    <property type="term" value="P:transmembrane transport"/>
    <property type="evidence" value="ECO:0000318"/>
    <property type="project" value="GO_Central"/>
</dbReference>
<dbReference type="Pfam" id="PF00664">
    <property type="entry name" value="ABC_membrane"/>
    <property type="match status" value="2"/>
</dbReference>
<dbReference type="Pfam" id="PF00005">
    <property type="entry name" value="ABC_tran"/>
    <property type="match status" value="2"/>
</dbReference>
<feature type="compositionally biased region" description="Low complexity" evidence="10">
    <location>
        <begin position="475"/>
        <end position="488"/>
    </location>
</feature>
<feature type="domain" description="ABC transporter" evidence="12">
    <location>
        <begin position="567"/>
        <end position="790"/>
    </location>
</feature>
<feature type="domain" description="ABC transmembrane type-1" evidence="13">
    <location>
        <begin position="157"/>
        <end position="447"/>
    </location>
</feature>
<feature type="transmembrane region" description="Helical" evidence="11">
    <location>
        <begin position="989"/>
        <end position="1020"/>
    </location>
</feature>
<evidence type="ECO:0000256" key="8">
    <source>
        <dbReference type="ARBA" id="ARBA00022989"/>
    </source>
</evidence>
<reference evidence="14 15" key="1">
    <citation type="journal article" date="2014" name="Nat. Commun.">
        <title>Klebsormidium flaccidum genome reveals primary factors for plant terrestrial adaptation.</title>
        <authorList>
            <person name="Hori K."/>
            <person name="Maruyama F."/>
            <person name="Fujisawa T."/>
            <person name="Togashi T."/>
            <person name="Yamamoto N."/>
            <person name="Seo M."/>
            <person name="Sato S."/>
            <person name="Yamada T."/>
            <person name="Mori H."/>
            <person name="Tajima N."/>
            <person name="Moriyama T."/>
            <person name="Ikeuchi M."/>
            <person name="Watanabe M."/>
            <person name="Wada H."/>
            <person name="Kobayashi K."/>
            <person name="Saito M."/>
            <person name="Masuda T."/>
            <person name="Sasaki-Sekimoto Y."/>
            <person name="Mashiguchi K."/>
            <person name="Awai K."/>
            <person name="Shimojima M."/>
            <person name="Masuda S."/>
            <person name="Iwai M."/>
            <person name="Nobusawa T."/>
            <person name="Narise T."/>
            <person name="Kondo S."/>
            <person name="Saito H."/>
            <person name="Sato R."/>
            <person name="Murakawa M."/>
            <person name="Ihara Y."/>
            <person name="Oshima-Yamada Y."/>
            <person name="Ohtaka K."/>
            <person name="Satoh M."/>
            <person name="Sonobe K."/>
            <person name="Ishii M."/>
            <person name="Ohtani R."/>
            <person name="Kanamori-Sato M."/>
            <person name="Honoki R."/>
            <person name="Miyazaki D."/>
            <person name="Mochizuki H."/>
            <person name="Umetsu J."/>
            <person name="Higashi K."/>
            <person name="Shibata D."/>
            <person name="Kamiya Y."/>
            <person name="Sato N."/>
            <person name="Nakamura Y."/>
            <person name="Tabata S."/>
            <person name="Ida S."/>
            <person name="Kurokawa K."/>
            <person name="Ohta H."/>
        </authorList>
    </citation>
    <scope>NUCLEOTIDE SEQUENCE [LARGE SCALE GENOMIC DNA]</scope>
    <source>
        <strain evidence="14 15">NIES-2285</strain>
    </source>
</reference>
<feature type="region of interest" description="Disordered" evidence="10">
    <location>
        <begin position="1"/>
        <end position="64"/>
    </location>
</feature>
<organism evidence="14 15">
    <name type="scientific">Klebsormidium nitens</name>
    <name type="common">Green alga</name>
    <name type="synonym">Ulothrix nitens</name>
    <dbReference type="NCBI Taxonomy" id="105231"/>
    <lineage>
        <taxon>Eukaryota</taxon>
        <taxon>Viridiplantae</taxon>
        <taxon>Streptophyta</taxon>
        <taxon>Klebsormidiophyceae</taxon>
        <taxon>Klebsormidiales</taxon>
        <taxon>Klebsormidiaceae</taxon>
        <taxon>Klebsormidium</taxon>
    </lineage>
</organism>
<comment type="similarity">
    <text evidence="2">Belongs to the ABC transporter superfamily. ABCC family. Conjugate transporter (TC 3.A.1.208) subfamily.</text>
</comment>
<dbReference type="SUPFAM" id="SSF90123">
    <property type="entry name" value="ABC transporter transmembrane region"/>
    <property type="match status" value="2"/>
</dbReference>
<dbReference type="FunFam" id="3.40.50.300:FF:000997">
    <property type="entry name" value="Multidrug resistance-associated protein 1"/>
    <property type="match status" value="1"/>
</dbReference>
<dbReference type="SUPFAM" id="SSF52540">
    <property type="entry name" value="P-loop containing nucleoside triphosphate hydrolases"/>
    <property type="match status" value="2"/>
</dbReference>
<dbReference type="PANTHER" id="PTHR24223:SF443">
    <property type="entry name" value="MULTIDRUG-RESISTANCE LIKE PROTEIN 1, ISOFORM I"/>
    <property type="match status" value="1"/>
</dbReference>
<keyword evidence="9 11" id="KW-0472">Membrane</keyword>
<dbReference type="Gene3D" id="3.40.50.300">
    <property type="entry name" value="P-loop containing nucleotide triphosphate hydrolases"/>
    <property type="match status" value="3"/>
</dbReference>
<evidence type="ECO:0000256" key="4">
    <source>
        <dbReference type="ARBA" id="ARBA00022692"/>
    </source>
</evidence>
<feature type="region of interest" description="Disordered" evidence="10">
    <location>
        <begin position="1433"/>
        <end position="1464"/>
    </location>
</feature>
<dbReference type="CDD" id="cd18580">
    <property type="entry name" value="ABC_6TM_ABCC_D2"/>
    <property type="match status" value="1"/>
</dbReference>
<dbReference type="CDD" id="cd18579">
    <property type="entry name" value="ABC_6TM_ABCC_D1"/>
    <property type="match status" value="1"/>
</dbReference>
<dbReference type="InterPro" id="IPR044746">
    <property type="entry name" value="ABCC_6TM_D1"/>
</dbReference>
<feature type="transmembrane region" description="Helical" evidence="11">
    <location>
        <begin position="929"/>
        <end position="949"/>
    </location>
</feature>
<dbReference type="FunFam" id="1.20.1560.10:FF:000010">
    <property type="entry name" value="Multidrug resistance-associated ABC transporter"/>
    <property type="match status" value="1"/>
</dbReference>
<dbReference type="PANTHER" id="PTHR24223">
    <property type="entry name" value="ATP-BINDING CASSETTE SUB-FAMILY C"/>
    <property type="match status" value="1"/>
</dbReference>
<evidence type="ECO:0000313" key="14">
    <source>
        <dbReference type="EMBL" id="GAQ81618.1"/>
    </source>
</evidence>
<dbReference type="InterPro" id="IPR017871">
    <property type="entry name" value="ABC_transporter-like_CS"/>
</dbReference>
<feature type="transmembrane region" description="Helical" evidence="11">
    <location>
        <begin position="202"/>
        <end position="220"/>
    </location>
</feature>
<dbReference type="InterPro" id="IPR003439">
    <property type="entry name" value="ABC_transporter-like_ATP-bd"/>
</dbReference>
<keyword evidence="8 11" id="KW-1133">Transmembrane helix</keyword>
<feature type="transmembrane region" description="Helical" evidence="11">
    <location>
        <begin position="862"/>
        <end position="884"/>
    </location>
</feature>
<feature type="region of interest" description="Disordered" evidence="10">
    <location>
        <begin position="817"/>
        <end position="838"/>
    </location>
</feature>
<name>A0A1Y1I0J0_KLENI</name>
<dbReference type="EMBL" id="DF237034">
    <property type="protein sequence ID" value="GAQ81618.1"/>
    <property type="molecule type" value="Genomic_DNA"/>
</dbReference>
<feature type="domain" description="ABC transporter" evidence="12">
    <location>
        <begin position="1185"/>
        <end position="1391"/>
    </location>
</feature>
<evidence type="ECO:0000256" key="9">
    <source>
        <dbReference type="ARBA" id="ARBA00023136"/>
    </source>
</evidence>
<evidence type="ECO:0000256" key="10">
    <source>
        <dbReference type="SAM" id="MobiDB-lite"/>
    </source>
</evidence>
<dbReference type="GO" id="GO:0016887">
    <property type="term" value="F:ATP hydrolysis activity"/>
    <property type="evidence" value="ECO:0007669"/>
    <property type="project" value="InterPro"/>
</dbReference>
<dbReference type="FunFam" id="3.40.50.300:FF:004162">
    <property type="entry name" value="ATP binding cassette subfamily C member 5"/>
    <property type="match status" value="1"/>
</dbReference>
<proteinExistence type="inferred from homology"/>
<dbReference type="GO" id="GO:0005774">
    <property type="term" value="C:vacuolar membrane"/>
    <property type="evidence" value="ECO:0007669"/>
    <property type="project" value="UniProtKB-SubCell"/>
</dbReference>
<dbReference type="InterPro" id="IPR036640">
    <property type="entry name" value="ABC1_TM_sf"/>
</dbReference>
<sequence>MGAGADNSTVRTSTLAPAGGPAVAVQEDPPAVLSAQKSLRRPSGGLDRTKSLRSEASGLQMQDSGLTESVMGEEAGPQKSPEQAANWLSRLTFWWLRGLIATGWKKALELEDLPLLPEGDWADNVAPRFGKHFHEEEKKEDKSLFRPLLKTFGAQLWITGILQLIYVLLGLTSPLFLNSTLTYIQEGQNTGNFMYKIFGHYYGYYAAGALLVVPTVALLIQNQFQQMSFRMGVQVKTALIVTVYGKSLKLSNAARQEKSVGEIVTLMQVDTDKVSQTTPFIHITWSGLVQIFGNLGILIYYIGWPALVGFAVLLVTVPTQGRLVNKMMDMQRSIMKNTSARVKIVNEVLQGMRVVKSYAWESPFKNAVKAVRSQELASMRRRVFYRALMVCIMLSNPAVIMVVTFAFYAGVANQTLDAATVFTAVSLFNSLRAPLMMYPFIINALLSGQVSMKRLTRFVSLPELPPNRITDLDADQPAAAPATDGAQDSPTPAVSSDADVMLKVEKSDFRWAGPPAGEKKPNLAAIKSGIGATSFGARTVAGLHAGARSFARIGSMVTKPFNKSAPAQVVAAKEEVKVEEPFSLVDISLEVKRGQLVAIVGPVGSGKSSLSSALLGEMDQTAGAPVGMRGSLAFCTQQAWIMNSTLRENVLFGRKMEPERYQRVLSACALNEDLAVLPDGDMTEIGERGINLSGGQKQRVSLARAAYADADIYILDDPLSAVDAHVGAHLFQQCITGLLANKTRVFVTNQLQYVPAVDLIVLLKDGHIAARGTYDQLMAAGTEFGALMKSSGADSNSVAQGDLEAVVKKGRADYKEKKRADKSVADRGGRQRLARKEAGTGRLVEAETRAKGNLKLSVYKKYWTEASLLVPLLVFCLFGLVQAIDAYNRYWLSYWTENKYNQGLAFYLGIYAALAFAYAFFIYIRTLGFFLLGLWTARILHEGILSSILRAPMAFFDTTPVGRILNRFSMDQSYIDENLSMSWNMFLNMLFSAAGSFIVIVIVTPWFLAVLAPMALLYAYMQQVYRRTARELKRVDAVTKSPIYQQFTETLNGLPTIRAYRQQDRFNDLGHIKLDHNNRAFFLLRSCDRWLSVRLGMMGNFMVSAAALLAIVKKGIYAGQAGISIDYALAVTQSLTMLVQNMTDTENQMNAVERMYEYRDGIQLEAASVVEDNRPDPAWPQHGAIEVEGLSMRYREGLRLVLQDVSFSVQAGEKIGVVGRTGSGKSSLMLCLFRLVEPAAGRIVIDGVDIASIGLEDLRRKLSIIPQDPVLFSGTVSSLTGKLEAEVVEYGENFSVGERQLLCLARVLLRNSRVLIMDEATSSVDFETDRLIQATIRTHLKDTTMLIIAHRINTVIDASRILLLEDGHLAEYDTPAALLDTPDSKFAALVQATGDESAEHLRRVARGEEDYFAAYEKLQEATDVDVAEEFVERGEQAGSLEETDATKVDLKRSAGEGSSKDGPA</sequence>
<keyword evidence="5" id="KW-0677">Repeat</keyword>
<evidence type="ECO:0000313" key="15">
    <source>
        <dbReference type="Proteomes" id="UP000054558"/>
    </source>
</evidence>
<keyword evidence="7" id="KW-0067">ATP-binding</keyword>
<feature type="transmembrane region" description="Helical" evidence="11">
    <location>
        <begin position="383"/>
        <end position="409"/>
    </location>
</feature>
<feature type="domain" description="ABC transmembrane type-1" evidence="13">
    <location>
        <begin position="868"/>
        <end position="1147"/>
    </location>
</feature>
<keyword evidence="3" id="KW-0813">Transport</keyword>
<feature type="transmembrane region" description="Helical" evidence="11">
    <location>
        <begin position="148"/>
        <end position="169"/>
    </location>
</feature>
<evidence type="ECO:0000256" key="2">
    <source>
        <dbReference type="ARBA" id="ARBA00009726"/>
    </source>
</evidence>
<dbReference type="GO" id="GO:0140359">
    <property type="term" value="F:ABC-type transporter activity"/>
    <property type="evidence" value="ECO:0000318"/>
    <property type="project" value="GO_Central"/>
</dbReference>
<dbReference type="SMART" id="SM00382">
    <property type="entry name" value="AAA"/>
    <property type="match status" value="2"/>
</dbReference>
<feature type="transmembrane region" description="Helical" evidence="11">
    <location>
        <begin position="421"/>
        <end position="446"/>
    </location>
</feature>
<gene>
    <name evidence="14" type="ORF">KFL_000850340</name>
</gene>
<dbReference type="OMA" id="LTTCFQD"/>
<evidence type="ECO:0000256" key="7">
    <source>
        <dbReference type="ARBA" id="ARBA00022840"/>
    </source>
</evidence>
<protein>
    <submittedName>
        <fullName evidence="14">ABC transporter G family member 40</fullName>
    </submittedName>
</protein>
<dbReference type="InterPro" id="IPR003593">
    <property type="entry name" value="AAA+_ATPase"/>
</dbReference>
<dbReference type="InterPro" id="IPR050173">
    <property type="entry name" value="ABC_transporter_C-like"/>
</dbReference>
<keyword evidence="6" id="KW-0547">Nucleotide-binding</keyword>
<dbReference type="FunFam" id="3.40.50.300:FF:003492">
    <property type="entry name" value="AGAP012735-PA"/>
    <property type="match status" value="1"/>
</dbReference>
<keyword evidence="15" id="KW-1185">Reference proteome</keyword>
<evidence type="ECO:0000256" key="5">
    <source>
        <dbReference type="ARBA" id="ARBA00022737"/>
    </source>
</evidence>
<evidence type="ECO:0000256" key="1">
    <source>
        <dbReference type="ARBA" id="ARBA00004128"/>
    </source>
</evidence>
<feature type="transmembrane region" description="Helical" evidence="11">
    <location>
        <begin position="1091"/>
        <end position="1112"/>
    </location>
</feature>
<accession>A0A1Y1I0J0</accession>